<feature type="compositionally biased region" description="Low complexity" evidence="2">
    <location>
        <begin position="7"/>
        <end position="19"/>
    </location>
</feature>
<proteinExistence type="predicted"/>
<organism evidence="4 5">
    <name type="scientific">Aspergillus transmontanensis</name>
    <dbReference type="NCBI Taxonomy" id="1034304"/>
    <lineage>
        <taxon>Eukaryota</taxon>
        <taxon>Fungi</taxon>
        <taxon>Dikarya</taxon>
        <taxon>Ascomycota</taxon>
        <taxon>Pezizomycotina</taxon>
        <taxon>Eurotiomycetes</taxon>
        <taxon>Eurotiomycetidae</taxon>
        <taxon>Eurotiales</taxon>
        <taxon>Aspergillaceae</taxon>
        <taxon>Aspergillus</taxon>
        <taxon>Aspergillus subgen. Circumdati</taxon>
    </lineage>
</organism>
<keyword evidence="5" id="KW-1185">Reference proteome</keyword>
<dbReference type="Proteomes" id="UP000325433">
    <property type="component" value="Unassembled WGS sequence"/>
</dbReference>
<evidence type="ECO:0000313" key="5">
    <source>
        <dbReference type="Proteomes" id="UP000325433"/>
    </source>
</evidence>
<dbReference type="SUPFAM" id="SSF57667">
    <property type="entry name" value="beta-beta-alpha zinc fingers"/>
    <property type="match status" value="1"/>
</dbReference>
<dbReference type="PROSITE" id="PS50157">
    <property type="entry name" value="ZINC_FINGER_C2H2_2"/>
    <property type="match status" value="1"/>
</dbReference>
<dbReference type="PROSITE" id="PS00028">
    <property type="entry name" value="ZINC_FINGER_C2H2_1"/>
    <property type="match status" value="1"/>
</dbReference>
<sequence>MSVGRKSSVSLSPNTLSTPTPTPSPNPCPVGLSFVNSDIDLLPEDLENGLWSYREGIEPHISLHSASMQSYVSLGDLSMTPYTTNGREMGFDTSSSVDVDLRSSQSALGSDIYPGFQNENMVPENLGWYRQGNIVSHDFGTYQNDPDPNGHLNGRSIQLDSAMQELLRVENHIINPLTMNGTKKTRRNLRCTWKGCKYKKQFNRLAELERHVKTIHLFPYSYGCTYGGCLKRFNRKDNLKEHMITRHNVSF</sequence>
<keyword evidence="1" id="KW-0862">Zinc</keyword>
<dbReference type="InterPro" id="IPR036236">
    <property type="entry name" value="Znf_C2H2_sf"/>
</dbReference>
<feature type="domain" description="C2H2-type" evidence="3">
    <location>
        <begin position="222"/>
        <end position="247"/>
    </location>
</feature>
<dbReference type="GO" id="GO:0008270">
    <property type="term" value="F:zinc ion binding"/>
    <property type="evidence" value="ECO:0007669"/>
    <property type="project" value="UniProtKB-KW"/>
</dbReference>
<keyword evidence="1" id="KW-0479">Metal-binding</keyword>
<dbReference type="InterPro" id="IPR013087">
    <property type="entry name" value="Znf_C2H2_type"/>
</dbReference>
<feature type="region of interest" description="Disordered" evidence="2">
    <location>
        <begin position="1"/>
        <end position="29"/>
    </location>
</feature>
<dbReference type="Pfam" id="PF00096">
    <property type="entry name" value="zf-C2H2"/>
    <property type="match status" value="1"/>
</dbReference>
<evidence type="ECO:0000259" key="3">
    <source>
        <dbReference type="PROSITE" id="PS50157"/>
    </source>
</evidence>
<reference evidence="5" key="1">
    <citation type="submission" date="2019-04" db="EMBL/GenBank/DDBJ databases">
        <title>Friends and foes A comparative genomics studyof 23 Aspergillus species from section Flavi.</title>
        <authorList>
            <consortium name="DOE Joint Genome Institute"/>
            <person name="Kjaerbolling I."/>
            <person name="Vesth T."/>
            <person name="Frisvad J.C."/>
            <person name="Nybo J.L."/>
            <person name="Theobald S."/>
            <person name="Kildgaard S."/>
            <person name="Isbrandt T."/>
            <person name="Kuo A."/>
            <person name="Sato A."/>
            <person name="Lyhne E.K."/>
            <person name="Kogle M.E."/>
            <person name="Wiebenga A."/>
            <person name="Kun R.S."/>
            <person name="Lubbers R.J."/>
            <person name="Makela M.R."/>
            <person name="Barry K."/>
            <person name="Chovatia M."/>
            <person name="Clum A."/>
            <person name="Daum C."/>
            <person name="Haridas S."/>
            <person name="He G."/>
            <person name="LaButti K."/>
            <person name="Lipzen A."/>
            <person name="Mondo S."/>
            <person name="Riley R."/>
            <person name="Salamov A."/>
            <person name="Simmons B.A."/>
            <person name="Magnuson J.K."/>
            <person name="Henrissat B."/>
            <person name="Mortensen U.H."/>
            <person name="Larsen T.O."/>
            <person name="Devries R.P."/>
            <person name="Grigoriev I.V."/>
            <person name="Machida M."/>
            <person name="Baker S.E."/>
            <person name="Andersen M.R."/>
        </authorList>
    </citation>
    <scope>NUCLEOTIDE SEQUENCE [LARGE SCALE GENOMIC DNA]</scope>
    <source>
        <strain evidence="5">CBS 130015</strain>
    </source>
</reference>
<protein>
    <recommendedName>
        <fullName evidence="3">C2H2-type domain-containing protein</fullName>
    </recommendedName>
</protein>
<dbReference type="EMBL" id="ML738424">
    <property type="protein sequence ID" value="KAE8306932.1"/>
    <property type="molecule type" value="Genomic_DNA"/>
</dbReference>
<dbReference type="AlphaFoldDB" id="A0A5N6VEW0"/>
<evidence type="ECO:0000313" key="4">
    <source>
        <dbReference type="EMBL" id="KAE8306932.1"/>
    </source>
</evidence>
<evidence type="ECO:0000256" key="2">
    <source>
        <dbReference type="SAM" id="MobiDB-lite"/>
    </source>
</evidence>
<gene>
    <name evidence="4" type="ORF">BDV41DRAFT_569483</name>
</gene>
<name>A0A5N6VEW0_9EURO</name>
<keyword evidence="1" id="KW-0863">Zinc-finger</keyword>
<accession>A0A5N6VEW0</accession>
<dbReference type="Gene3D" id="3.30.160.60">
    <property type="entry name" value="Classic Zinc Finger"/>
    <property type="match status" value="2"/>
</dbReference>
<dbReference type="SMART" id="SM00355">
    <property type="entry name" value="ZnF_C2H2"/>
    <property type="match status" value="2"/>
</dbReference>
<evidence type="ECO:0000256" key="1">
    <source>
        <dbReference type="PROSITE-ProRule" id="PRU00042"/>
    </source>
</evidence>